<protein>
    <recommendedName>
        <fullName evidence="3">Lipocalin-like domain-containing protein</fullName>
    </recommendedName>
</protein>
<dbReference type="RefSeq" id="WP_073573382.1">
    <property type="nucleotide sequence ID" value="NZ_FRXN01000006.1"/>
</dbReference>
<evidence type="ECO:0000313" key="2">
    <source>
        <dbReference type="Proteomes" id="UP000184609"/>
    </source>
</evidence>
<dbReference type="AlphaFoldDB" id="A0A1M7ZJA9"/>
<proteinExistence type="predicted"/>
<accession>A0A1M7ZJA9</accession>
<name>A0A1M7ZJA9_9BACT</name>
<gene>
    <name evidence="1" type="ORF">SAMN04488108_3788</name>
</gene>
<evidence type="ECO:0000313" key="1">
    <source>
        <dbReference type="EMBL" id="SHO64991.1"/>
    </source>
</evidence>
<keyword evidence="2" id="KW-1185">Reference proteome</keyword>
<evidence type="ECO:0008006" key="3">
    <source>
        <dbReference type="Google" id="ProtNLM"/>
    </source>
</evidence>
<dbReference type="EMBL" id="FRXN01000006">
    <property type="protein sequence ID" value="SHO64991.1"/>
    <property type="molecule type" value="Genomic_DNA"/>
</dbReference>
<sequence length="131" mass="14583">MKKLFLLPLLLTLMIFSCKDSEDDEPQKDWLELITGQWIRENSACENAGYTINADGTWKYGAFDGCPNNCGVFPFGGTYSFVSGKLSFTGGPGESDNLRGRVELTEKVLEIYDEDTGVLISRYLRFAGCQS</sequence>
<reference evidence="2" key="1">
    <citation type="submission" date="2016-12" db="EMBL/GenBank/DDBJ databases">
        <authorList>
            <person name="Varghese N."/>
            <person name="Submissions S."/>
        </authorList>
    </citation>
    <scope>NUCLEOTIDE SEQUENCE [LARGE SCALE GENOMIC DNA]</scope>
    <source>
        <strain evidence="2">DSM 25035</strain>
    </source>
</reference>
<dbReference type="PROSITE" id="PS51257">
    <property type="entry name" value="PROKAR_LIPOPROTEIN"/>
    <property type="match status" value="1"/>
</dbReference>
<dbReference type="Proteomes" id="UP000184609">
    <property type="component" value="Unassembled WGS sequence"/>
</dbReference>
<organism evidence="1 2">
    <name type="scientific">Algoriphagus zhangzhouensis</name>
    <dbReference type="NCBI Taxonomy" id="1073327"/>
    <lineage>
        <taxon>Bacteria</taxon>
        <taxon>Pseudomonadati</taxon>
        <taxon>Bacteroidota</taxon>
        <taxon>Cytophagia</taxon>
        <taxon>Cytophagales</taxon>
        <taxon>Cyclobacteriaceae</taxon>
        <taxon>Algoriphagus</taxon>
    </lineage>
</organism>